<dbReference type="InterPro" id="IPR005158">
    <property type="entry name" value="BTAD"/>
</dbReference>
<dbReference type="Pfam" id="PF13374">
    <property type="entry name" value="TPR_10"/>
    <property type="match status" value="1"/>
</dbReference>
<dbReference type="GO" id="GO:0003677">
    <property type="term" value="F:DNA binding"/>
    <property type="evidence" value="ECO:0007669"/>
    <property type="project" value="UniProtKB-UniRule"/>
</dbReference>
<evidence type="ECO:0000256" key="4">
    <source>
        <dbReference type="ARBA" id="ARBA00023163"/>
    </source>
</evidence>
<reference evidence="8" key="1">
    <citation type="submission" date="2022-06" db="EMBL/GenBank/DDBJ databases">
        <title>Genomic Encyclopedia of Archaeal and Bacterial Type Strains, Phase II (KMG-II): from individual species to whole genera.</title>
        <authorList>
            <person name="Goeker M."/>
        </authorList>
    </citation>
    <scope>NUCLEOTIDE SEQUENCE</scope>
    <source>
        <strain evidence="8">DSM 43935</strain>
    </source>
</reference>
<dbReference type="Proteomes" id="UP001206128">
    <property type="component" value="Unassembled WGS sequence"/>
</dbReference>
<feature type="DNA-binding region" description="OmpR/PhoB-type" evidence="6">
    <location>
        <begin position="5"/>
        <end position="103"/>
    </location>
</feature>
<dbReference type="SUPFAM" id="SSF52540">
    <property type="entry name" value="P-loop containing nucleoside triphosphate hydrolases"/>
    <property type="match status" value="1"/>
</dbReference>
<dbReference type="PANTHER" id="PTHR35807:SF1">
    <property type="entry name" value="TRANSCRIPTIONAL REGULATOR REDD"/>
    <property type="match status" value="1"/>
</dbReference>
<dbReference type="GO" id="GO:0006355">
    <property type="term" value="P:regulation of DNA-templated transcription"/>
    <property type="evidence" value="ECO:0007669"/>
    <property type="project" value="InterPro"/>
</dbReference>
<evidence type="ECO:0000256" key="5">
    <source>
        <dbReference type="PROSITE-ProRule" id="PRU00339"/>
    </source>
</evidence>
<keyword evidence="4" id="KW-0804">Transcription</keyword>
<dbReference type="InterPro" id="IPR019734">
    <property type="entry name" value="TPR_rpt"/>
</dbReference>
<keyword evidence="5" id="KW-0802">TPR repeat</keyword>
<gene>
    <name evidence="8" type="ORF">LX83_000077</name>
</gene>
<dbReference type="SUPFAM" id="SSF46894">
    <property type="entry name" value="C-terminal effector domain of the bipartite response regulators"/>
    <property type="match status" value="1"/>
</dbReference>
<dbReference type="InterPro" id="IPR011990">
    <property type="entry name" value="TPR-like_helical_dom_sf"/>
</dbReference>
<dbReference type="Gene3D" id="1.10.10.10">
    <property type="entry name" value="Winged helix-like DNA-binding domain superfamily/Winged helix DNA-binding domain"/>
    <property type="match status" value="1"/>
</dbReference>
<dbReference type="Pfam" id="PF03704">
    <property type="entry name" value="BTAD"/>
    <property type="match status" value="1"/>
</dbReference>
<dbReference type="SMART" id="SM00028">
    <property type="entry name" value="TPR"/>
    <property type="match status" value="5"/>
</dbReference>
<name>A0AAE3KDW8_9PSEU</name>
<keyword evidence="3 6" id="KW-0238">DNA-binding</keyword>
<dbReference type="InterPro" id="IPR016032">
    <property type="entry name" value="Sig_transdc_resp-reg_C-effctor"/>
</dbReference>
<protein>
    <submittedName>
        <fullName evidence="8">DNA-binding transcriptional activator of the SARP family</fullName>
    </submittedName>
</protein>
<dbReference type="PRINTS" id="PR00364">
    <property type="entry name" value="DISEASERSIST"/>
</dbReference>
<dbReference type="Pfam" id="PF13424">
    <property type="entry name" value="TPR_12"/>
    <property type="match status" value="1"/>
</dbReference>
<dbReference type="Gene3D" id="3.40.50.300">
    <property type="entry name" value="P-loop containing nucleotide triphosphate hydrolases"/>
    <property type="match status" value="1"/>
</dbReference>
<feature type="repeat" description="TPR" evidence="5">
    <location>
        <begin position="881"/>
        <end position="914"/>
    </location>
</feature>
<dbReference type="EMBL" id="JAMTCK010000001">
    <property type="protein sequence ID" value="MCP2163237.1"/>
    <property type="molecule type" value="Genomic_DNA"/>
</dbReference>
<evidence type="ECO:0000256" key="6">
    <source>
        <dbReference type="PROSITE-ProRule" id="PRU01091"/>
    </source>
</evidence>
<dbReference type="InterPro" id="IPR036388">
    <property type="entry name" value="WH-like_DNA-bd_sf"/>
</dbReference>
<organism evidence="8 9">
    <name type="scientific">Goodfellowiella coeruleoviolacea</name>
    <dbReference type="NCBI Taxonomy" id="334858"/>
    <lineage>
        <taxon>Bacteria</taxon>
        <taxon>Bacillati</taxon>
        <taxon>Actinomycetota</taxon>
        <taxon>Actinomycetes</taxon>
        <taxon>Pseudonocardiales</taxon>
        <taxon>Pseudonocardiaceae</taxon>
        <taxon>Goodfellowiella</taxon>
    </lineage>
</organism>
<dbReference type="Pfam" id="PF00486">
    <property type="entry name" value="Trans_reg_C"/>
    <property type="match status" value="1"/>
</dbReference>
<evidence type="ECO:0000259" key="7">
    <source>
        <dbReference type="PROSITE" id="PS51755"/>
    </source>
</evidence>
<dbReference type="Gene3D" id="1.25.40.10">
    <property type="entry name" value="Tetratricopeptide repeat domain"/>
    <property type="match status" value="2"/>
</dbReference>
<evidence type="ECO:0000256" key="1">
    <source>
        <dbReference type="ARBA" id="ARBA00005820"/>
    </source>
</evidence>
<comment type="caution">
    <text evidence="8">The sequence shown here is derived from an EMBL/GenBank/DDBJ whole genome shotgun (WGS) entry which is preliminary data.</text>
</comment>
<dbReference type="AlphaFoldDB" id="A0AAE3KDW8"/>
<dbReference type="SMART" id="SM00862">
    <property type="entry name" value="Trans_reg_C"/>
    <property type="match status" value="1"/>
</dbReference>
<dbReference type="SUPFAM" id="SSF48452">
    <property type="entry name" value="TPR-like"/>
    <property type="match status" value="3"/>
</dbReference>
<evidence type="ECO:0000256" key="2">
    <source>
        <dbReference type="ARBA" id="ARBA00023015"/>
    </source>
</evidence>
<sequence length="934" mass="102673">MTGEREQGTPADVAAAVLGTLDVRLSGAPVPLGHARQKAVLAVLLFDVNRVVPAEGLIDRVWGGHPPARARSVLRTYVSNLRRALARTGITITWRDHGYALTADPDSVDLHRFRRLLAEARGSGEPRRALELADEALALWRGEPLAELDTPWARSVRDSLRQERTAAQADRTDWALDRGRHADVLPELTARTAEDPLDERLAGQVMLALYRSGRQADALEHYQRTRRRLAEELGTDPCPALQRLHQRILTADPALTAAVRFPGETGSASVPRQLPAAPTPFIGREGELARLDAASDAQTLVIFAIGGAGGIGKTWLALHWAHRRLDRFPDGQLFADLRGFSPDSEPMNPAVAVRGFLDALGVADNRIPVDPHAQAALFRSLVADRRMLIMLDNAADTSQLTPLLPGSRTCTVLVTSRSRLSGLVIGHGARQLSLDVLTEAEARALLVNRVGADRVHAEPEAVDEIIRLCGGFPLALSIVAAHAQTHPHTSLTAAAAELRGLGLDALDDDDPAASLPTVLSWSRRALTTEQWTVFALLGIAPGPDISLAAAAALAGLSARRTRTALRALRDAFLIEEHLPGRYTMHDLVRAYAASTAHDLPEPVRQAALARVVDFYLHTCYAAERLLSPHRQPIDLAPIAANAQPHPLPDHPAALAWLQREHPHLLAAQHTALAHHRYPVVWQLAWALTSFHGRRGHHHDALAVWRAALEAANHLPDLVNHVVAHRRLGFAHAWVGEAEEATWHLRQALVLAEHQQDSVQQAAVHRDLAWAWARRGENRRALEHAQRALDVYRALDNPVWEADALNAVGWCAARLGEYDTARAHCQAALRLHRRHHDHNGEAHTLDSLGYIDHHTGRHAQAVDHYQQALAQHRASGHTYEVADTLDRLGHAHAALGQHDPARAGWREALELYREQQRDEDAARVRRQLDDLDARD</sequence>
<evidence type="ECO:0000313" key="9">
    <source>
        <dbReference type="Proteomes" id="UP001206128"/>
    </source>
</evidence>
<dbReference type="InterPro" id="IPR001867">
    <property type="entry name" value="OmpR/PhoB-type_DNA-bd"/>
</dbReference>
<dbReference type="GO" id="GO:0000160">
    <property type="term" value="P:phosphorelay signal transduction system"/>
    <property type="evidence" value="ECO:0007669"/>
    <property type="project" value="InterPro"/>
</dbReference>
<evidence type="ECO:0000256" key="3">
    <source>
        <dbReference type="ARBA" id="ARBA00023125"/>
    </source>
</evidence>
<keyword evidence="9" id="KW-1185">Reference proteome</keyword>
<dbReference type="RefSeq" id="WP_253765703.1">
    <property type="nucleotide sequence ID" value="NZ_JAMTCK010000001.1"/>
</dbReference>
<comment type="similarity">
    <text evidence="1">Belongs to the AfsR/DnrI/RedD regulatory family.</text>
</comment>
<dbReference type="GO" id="GO:0043531">
    <property type="term" value="F:ADP binding"/>
    <property type="evidence" value="ECO:0007669"/>
    <property type="project" value="InterPro"/>
</dbReference>
<feature type="domain" description="OmpR/PhoB-type" evidence="7">
    <location>
        <begin position="5"/>
        <end position="103"/>
    </location>
</feature>
<accession>A0AAE3KDW8</accession>
<dbReference type="InterPro" id="IPR027417">
    <property type="entry name" value="P-loop_NTPase"/>
</dbReference>
<dbReference type="SMART" id="SM01043">
    <property type="entry name" value="BTAD"/>
    <property type="match status" value="1"/>
</dbReference>
<dbReference type="InterPro" id="IPR051677">
    <property type="entry name" value="AfsR-DnrI-RedD_regulator"/>
</dbReference>
<dbReference type="PROSITE" id="PS51755">
    <property type="entry name" value="OMPR_PHOB"/>
    <property type="match status" value="1"/>
</dbReference>
<proteinExistence type="inferred from homology"/>
<dbReference type="PANTHER" id="PTHR35807">
    <property type="entry name" value="TRANSCRIPTIONAL REGULATOR REDD-RELATED"/>
    <property type="match status" value="1"/>
</dbReference>
<evidence type="ECO:0000313" key="8">
    <source>
        <dbReference type="EMBL" id="MCP2163237.1"/>
    </source>
</evidence>
<dbReference type="PROSITE" id="PS50005">
    <property type="entry name" value="TPR"/>
    <property type="match status" value="1"/>
</dbReference>
<dbReference type="CDD" id="cd15831">
    <property type="entry name" value="BTAD"/>
    <property type="match status" value="1"/>
</dbReference>
<keyword evidence="2" id="KW-0805">Transcription regulation</keyword>